<protein>
    <submittedName>
        <fullName evidence="1">Uncharacterized protein</fullName>
    </submittedName>
</protein>
<evidence type="ECO:0000313" key="1">
    <source>
        <dbReference type="EMBL" id="KAI9916750.1"/>
    </source>
</evidence>
<dbReference type="EMBL" id="CM047581">
    <property type="protein sequence ID" value="KAI9916750.1"/>
    <property type="molecule type" value="Genomic_DNA"/>
</dbReference>
<reference evidence="1 2" key="1">
    <citation type="journal article" date="2022" name="bioRxiv">
        <title>The genome of the oomycete Peronosclerospora sorghi, a cosmopolitan pathogen of maize and sorghum, is inflated with dispersed pseudogenes.</title>
        <authorList>
            <person name="Fletcher K."/>
            <person name="Martin F."/>
            <person name="Isakeit T."/>
            <person name="Cavanaugh K."/>
            <person name="Magill C."/>
            <person name="Michelmore R."/>
        </authorList>
    </citation>
    <scope>NUCLEOTIDE SEQUENCE [LARGE SCALE GENOMIC DNA]</scope>
    <source>
        <strain evidence="1">P6</strain>
    </source>
</reference>
<dbReference type="Proteomes" id="UP001163321">
    <property type="component" value="Chromosome 2"/>
</dbReference>
<gene>
    <name evidence="1" type="ORF">PsorP6_016777</name>
</gene>
<comment type="caution">
    <text evidence="1">The sequence shown here is derived from an EMBL/GenBank/DDBJ whole genome shotgun (WGS) entry which is preliminary data.</text>
</comment>
<evidence type="ECO:0000313" key="2">
    <source>
        <dbReference type="Proteomes" id="UP001163321"/>
    </source>
</evidence>
<name>A0ACC0WD43_9STRA</name>
<sequence>MSPRAREKQQTADAVTYTSHDVWLTGFLKFGESFDNCDTLHLCDCNYKVPSILVDPRPQLVDQLVLIKRWVLVYKAFGGIRRVDSTFLEIHDKEPFALLPTGDLNTKWTQMDVLQVLETRYKMKDLPMYTDTEPWAAIAARWQGNKNSSPFVSESDELPTVREIRKRKRIHAVFGRVMSVSPISRQKNHKSSHFFADIESVQSSSESPTQSLVNVMFTSVNYMRWHLFLRPGKIVLVTDLVKVLSRECNMFLLQITHGPIPAHDVVASETKFPQSLIFVWNDSISARSSPLTYINDSLRNFSMSNILRCSGKLIDFEGKVCRLVWDECIQVQGSDGTKVVLSLFRFPYEQELVLLRKGTDVRICDAHVLRWPTPVGGSLVIGLCPRSHFAITAFADPSSPCIVVGSRSRRSRIHKKWSCLGDFHSQSMMLSMWLLELLQLLDRKFFFGENEQKQPLECSDPSFSKIQRRRVAAQVAKQLRLSLRDGRNNAAVTLGTFYLECHSAKPDNCITLELPFHERLLTCTRAVTIRELQLFAKSKLNSAPEAIFDGVKMVDAFQSTRISSNELDWCLLLACIRGNVNSGDLELYDRTGSISVRLRSSEVEINPSRKNGLYLIRGFDLVVEDYNQLSGLQPEDEVPSLVCISCSLADLELVSFNDELTGNIIEETGAVDVQEVEQIVFLVSHVDALPLSTAGRLPKYRVFHGIICPVGENLEINCFMKSVCTAEILINAESTNWYIQKGFCYRIQAIKVSTTHGTSFQSVEDVAVQVSIKYCEKLITTERNNTLCFQSLMLFQGEDVNSPQCPFRVYRVENGQIDSIKLECDGFDKVRCKLHALCHQSAEDVCGPMAVSMNDSSTLNESTNRLNAKHLAKPTSVQVNVAELIGVAVLKYFLQQSEKVKQVSNLMIHPLVSSKPQYANDDKNCIKEPQIVMKVDRNLHTPHIISIVGKVTKKRYYWSNAKLPDIIGLKRELGSSLKRSSSRRLMCKVYVRDLQHLDTVEILIDASRFGIFGTIERGNTVEFSRLQSYITRSSYKTYLKWCHLSACRQIFELAWSIQCDAELFGSMRTTFLNSLYNASSIDRRVHRYLVGVMHVNYMVLKRKCRLCHETLWFDKLGGYWKHRDEKMESRFSKHCIWRWHELIPSNHLFQERTYMETNVRCIIDDGSGQAELYLERDVAWELFLCTKGQRLRFEHILSNYVDELSYFAGHSASGFSAISKIKQEQEYYQNELRAFILDAMPSLRSIVVFAQQFYSTKQKERTSVLTFGKDIQITTTTAPLPTLEAKRIDQVHVKNELKRRLVDFRLCMDDNHS</sequence>
<accession>A0ACC0WD43</accession>
<organism evidence="1 2">
    <name type="scientific">Peronosclerospora sorghi</name>
    <dbReference type="NCBI Taxonomy" id="230839"/>
    <lineage>
        <taxon>Eukaryota</taxon>
        <taxon>Sar</taxon>
        <taxon>Stramenopiles</taxon>
        <taxon>Oomycota</taxon>
        <taxon>Peronosporomycetes</taxon>
        <taxon>Peronosporales</taxon>
        <taxon>Peronosporaceae</taxon>
        <taxon>Peronosclerospora</taxon>
    </lineage>
</organism>
<keyword evidence="2" id="KW-1185">Reference proteome</keyword>
<proteinExistence type="predicted"/>